<protein>
    <submittedName>
        <fullName evidence="2">Uncharacterized protein</fullName>
    </submittedName>
</protein>
<keyword evidence="1" id="KW-0472">Membrane</keyword>
<evidence type="ECO:0000256" key="1">
    <source>
        <dbReference type="SAM" id="Phobius"/>
    </source>
</evidence>
<proteinExistence type="predicted"/>
<evidence type="ECO:0000313" key="2">
    <source>
        <dbReference type="EMBL" id="CAG6743443.1"/>
    </source>
</evidence>
<name>A0A8D9E7C2_9HEMI</name>
<accession>A0A8D9E7C2</accession>
<keyword evidence="1" id="KW-0812">Transmembrane</keyword>
<feature type="transmembrane region" description="Helical" evidence="1">
    <location>
        <begin position="33"/>
        <end position="52"/>
    </location>
</feature>
<dbReference type="AlphaFoldDB" id="A0A8D9E7C2"/>
<organism evidence="2">
    <name type="scientific">Cacopsylla melanoneura</name>
    <dbReference type="NCBI Taxonomy" id="428564"/>
    <lineage>
        <taxon>Eukaryota</taxon>
        <taxon>Metazoa</taxon>
        <taxon>Ecdysozoa</taxon>
        <taxon>Arthropoda</taxon>
        <taxon>Hexapoda</taxon>
        <taxon>Insecta</taxon>
        <taxon>Pterygota</taxon>
        <taxon>Neoptera</taxon>
        <taxon>Paraneoptera</taxon>
        <taxon>Hemiptera</taxon>
        <taxon>Sternorrhyncha</taxon>
        <taxon>Psylloidea</taxon>
        <taxon>Psyllidae</taxon>
        <taxon>Psyllinae</taxon>
        <taxon>Cacopsylla</taxon>
    </lineage>
</organism>
<keyword evidence="1" id="KW-1133">Transmembrane helix</keyword>
<reference evidence="2" key="1">
    <citation type="submission" date="2021-05" db="EMBL/GenBank/DDBJ databases">
        <authorList>
            <person name="Alioto T."/>
            <person name="Alioto T."/>
            <person name="Gomez Garrido J."/>
        </authorList>
    </citation>
    <scope>NUCLEOTIDE SEQUENCE</scope>
</reference>
<dbReference type="EMBL" id="HBUF01447916">
    <property type="protein sequence ID" value="CAG6743443.1"/>
    <property type="molecule type" value="Transcribed_RNA"/>
</dbReference>
<sequence length="101" mass="11980">MTAFLKKRPKNDKMVIYGKIDQYLVNLGTECSFGIFLNLIFLFSYLIHRIIIESKKEPMMRKYAARKKRRKNGTEHGTMSIKMLAIGNNIEMEIIYEQMER</sequence>